<organism evidence="1 2">
    <name type="scientific">Arctium lappa</name>
    <name type="common">Greater burdock</name>
    <name type="synonym">Lappa major</name>
    <dbReference type="NCBI Taxonomy" id="4217"/>
    <lineage>
        <taxon>Eukaryota</taxon>
        <taxon>Viridiplantae</taxon>
        <taxon>Streptophyta</taxon>
        <taxon>Embryophyta</taxon>
        <taxon>Tracheophyta</taxon>
        <taxon>Spermatophyta</taxon>
        <taxon>Magnoliopsida</taxon>
        <taxon>eudicotyledons</taxon>
        <taxon>Gunneridae</taxon>
        <taxon>Pentapetalae</taxon>
        <taxon>asterids</taxon>
        <taxon>campanulids</taxon>
        <taxon>Asterales</taxon>
        <taxon>Asteraceae</taxon>
        <taxon>Carduoideae</taxon>
        <taxon>Cardueae</taxon>
        <taxon>Arctiinae</taxon>
        <taxon>Arctium</taxon>
    </lineage>
</organism>
<comment type="caution">
    <text evidence="1">The sequence shown here is derived from an EMBL/GenBank/DDBJ whole genome shotgun (WGS) entry which is preliminary data.</text>
</comment>
<reference evidence="1 2" key="2">
    <citation type="journal article" date="2022" name="Mol. Ecol. Resour.">
        <title>The genomes of chicory, endive, great burdock and yacon provide insights into Asteraceae paleo-polyploidization history and plant inulin production.</title>
        <authorList>
            <person name="Fan W."/>
            <person name="Wang S."/>
            <person name="Wang H."/>
            <person name="Wang A."/>
            <person name="Jiang F."/>
            <person name="Liu H."/>
            <person name="Zhao H."/>
            <person name="Xu D."/>
            <person name="Zhang Y."/>
        </authorList>
    </citation>
    <scope>NUCLEOTIDE SEQUENCE [LARGE SCALE GENOMIC DNA]</scope>
    <source>
        <strain evidence="2">cv. Niubang</strain>
    </source>
</reference>
<dbReference type="Proteomes" id="UP001055879">
    <property type="component" value="Linkage Group LG07"/>
</dbReference>
<accession>A0ACB9AYA1</accession>
<evidence type="ECO:0000313" key="2">
    <source>
        <dbReference type="Proteomes" id="UP001055879"/>
    </source>
</evidence>
<dbReference type="EMBL" id="CM042053">
    <property type="protein sequence ID" value="KAI3715069.1"/>
    <property type="molecule type" value="Genomic_DNA"/>
</dbReference>
<proteinExistence type="predicted"/>
<sequence length="986" mass="111594">MASSMEWCKLFPKSGEPSRVYRFPIKDNNHMIQLDSPKFEEQYRIICEFFSNCELTQALIASTIDCPLTFGAHQSNCLREVIPLLTTEELQIPRFEKRPSSETLLQFIRLLGYNTEITRLSNFRRQPLPPIWNFMFSVLNRTITCKLGSMDQATPEIMSIMYALFFNRIIDMAGIIFDLILTFIENKNKCLAKESEQMTPSSKCTRRAVNDGAREDPSDAGEVSSSTSSEASEDESLETSSEDSQREKSESPKDLEKLESSHPSPQKDSQSHIYFRTPTPSRSATTQSNQPDPEATVIETEAQRLTCLDRKLNSHIHFQSFESEEDLVDNRTHKDASPKRRGPSESPSKYNMQSSLKEGSSGLEDKLATCVVTNVPISDLLTKSEFQRFCKEVRGSMNEHNFQRIDGSETSALRSENNKLRAEVSTLKTQLLDSTNRIQGLGQELFQHKAVSSLEIATLKAQIATLQTQSSSFADVQRELKDIRDKVVATRSLSLSSEQLASISNLIKSTIQASLPSTSAPSEIPISPVRTTEDLITKNDLASFKSAIISRMLTCSSKISVIAQNRSAPPTSTNRGVQEKKLERNTTFADDNQAIQTSPVPVTLLAPSTSGAPIVPIVNAEPETIGALEEDEDEQLIYFSTSNDAFSSPERPNIVMRDAFGSESEKEEKSDSEEEEEEEEGGGAAEEEQVEVIDVEEYIFKNSQPHHTSTEAQLRESPEIDGYISEPTPENPQSQAKEPETTQLSAEETTMVVDEQAPQEDLIQKVSIGLPTKVFTHPPTFLAFKPEASIEDHFRYIYCEFNLEDTLVIPLNSRIRENMPDYERRFIRDKTTLRAKFLSDDPIIKVNKITERKFAYNKIIYRHYEVIRSDQKVYKFNDNDLVNLNPYDLNPYDLTHLYAYCSARYDQGREFRMGMFEVRRAMEAYVKLRAKLDFQISLNLGEEKLGVTEPVEMIENLDKQKTGSIIAEPLGFVYRVNQIKKIFFAS</sequence>
<name>A0ACB9AYA1_ARCLA</name>
<evidence type="ECO:0000313" key="1">
    <source>
        <dbReference type="EMBL" id="KAI3715069.1"/>
    </source>
</evidence>
<gene>
    <name evidence="1" type="ORF">L6452_22035</name>
</gene>
<reference evidence="2" key="1">
    <citation type="journal article" date="2022" name="Mol. Ecol. Resour.">
        <title>The genomes of chicory, endive, great burdock and yacon provide insights into Asteraceae palaeo-polyploidization history and plant inulin production.</title>
        <authorList>
            <person name="Fan W."/>
            <person name="Wang S."/>
            <person name="Wang H."/>
            <person name="Wang A."/>
            <person name="Jiang F."/>
            <person name="Liu H."/>
            <person name="Zhao H."/>
            <person name="Xu D."/>
            <person name="Zhang Y."/>
        </authorList>
    </citation>
    <scope>NUCLEOTIDE SEQUENCE [LARGE SCALE GENOMIC DNA]</scope>
    <source>
        <strain evidence="2">cv. Niubang</strain>
    </source>
</reference>
<protein>
    <submittedName>
        <fullName evidence="1">Uncharacterized protein</fullName>
    </submittedName>
</protein>
<keyword evidence="2" id="KW-1185">Reference proteome</keyword>